<feature type="compositionally biased region" description="Polar residues" evidence="2">
    <location>
        <begin position="140"/>
        <end position="153"/>
    </location>
</feature>
<gene>
    <name evidence="4" type="ORF">PVAND_007128</name>
</gene>
<dbReference type="Gene3D" id="2.60.40.150">
    <property type="entry name" value="C2 domain"/>
    <property type="match status" value="1"/>
</dbReference>
<keyword evidence="5" id="KW-1185">Reference proteome</keyword>
<accession>A0A9J6C5A3</accession>
<dbReference type="InterPro" id="IPR041091">
    <property type="entry name" value="RPGRIP1_C"/>
</dbReference>
<dbReference type="PANTHER" id="PTHR14240">
    <property type="entry name" value="RETINITIS PIGMENTOSA GTPASE REGULATOR-INTERACTING PROTEIN"/>
    <property type="match status" value="1"/>
</dbReference>
<feature type="compositionally biased region" description="Basic and acidic residues" evidence="2">
    <location>
        <begin position="154"/>
        <end position="164"/>
    </location>
</feature>
<dbReference type="OrthoDB" id="2133912at2759"/>
<proteinExistence type="predicted"/>
<dbReference type="AlphaFoldDB" id="A0A9J6C5A3"/>
<dbReference type="Proteomes" id="UP001107558">
    <property type="component" value="Chromosome 2"/>
</dbReference>
<evidence type="ECO:0000256" key="1">
    <source>
        <dbReference type="SAM" id="Coils"/>
    </source>
</evidence>
<reference evidence="4" key="1">
    <citation type="submission" date="2021-03" db="EMBL/GenBank/DDBJ databases">
        <title>Chromosome level genome of the anhydrobiotic midge Polypedilum vanderplanki.</title>
        <authorList>
            <person name="Yoshida Y."/>
            <person name="Kikawada T."/>
            <person name="Gusev O."/>
        </authorList>
    </citation>
    <scope>NUCLEOTIDE SEQUENCE</scope>
    <source>
        <strain evidence="4">NIAS01</strain>
        <tissue evidence="4">Whole body or cell culture</tissue>
    </source>
</reference>
<dbReference type="PANTHER" id="PTHR14240:SF5">
    <property type="entry name" value="RPGRIP1 C-TERMINAL DOMAIN-CONTAINING PROTEIN"/>
    <property type="match status" value="1"/>
</dbReference>
<comment type="caution">
    <text evidence="4">The sequence shown here is derived from an EMBL/GenBank/DDBJ whole genome shotgun (WGS) entry which is preliminary data.</text>
</comment>
<keyword evidence="1" id="KW-0175">Coiled coil</keyword>
<dbReference type="InterPro" id="IPR035892">
    <property type="entry name" value="C2_domain_sf"/>
</dbReference>
<sequence>MDYRLQSPYCTGFKIPIQQKGLIMQHLIVRKLTRRELEDKYLRLIDENYDLKRENNVQKEKIKVLTTKLLRLTKENTRFKSREFLFMDEHNEIQEAEEYFRGRTRPVSAINRKSVDETRNSTPNLASKFKSEFSLQENSNFGLHSNTKSNKSAENSDIKHMDRISEKQDMQEEMNSLMNELKRLQDISELEKRTNAQLEVQISELKEKLKGKEIQNELEINVEIAELNKTIRELQDQLYQKENDYAKRIEEIKMKHDQLKETLENEQTKMKRLEIQSQNVESKEKMIESLLTQVASLQKDKTEMAGQCDKFAMMTEEVTTYKKRISELNETLETRERELEKVRIDHATIEHSQEELLKKMKNLQKENDELVIKLEGLKCENEQLINKNKRLEDRVKILEDQNKQQLQQVNETLVKMPNPIIRDPEIVAEVTAEDVQKILEIGEQIRKVSLECSEKSSLHLSSTPPNLTVPSVILDDEKRPATSTKELKVIPKIIEPTCEDVLKIKEQYASSQDVPSISHESSKKAFAENFSQSVSKEVSQSVDDEFDPKTYSIDQEKKLNSSKPLKKNKVVLPTFESSVERAKDILIGNILGGSRTTQTPFQMKHVRLSLDAKIFPISQNSRQSVVSSSSAPQKYNFKNTRAFSEESLGDYIERISSTRYSEVSTVNRKSSKNIPQFILEHIDDEKVLMKHSTYTIEIEIINLQLCKDSSLLTNENANFLYVEYSFLEYKGYLFETQSLAKPKKEEESIFYRLNRQFDVNPEKNPTEFKILRSMIDANSKIPLKFLIVSEPISVETDDYGDCEEVGFAFIKLNELVENATNDAEIIKTECFSTTYPHELIAYLYIKITGLKRLQKLSKMK</sequence>
<organism evidence="4 5">
    <name type="scientific">Polypedilum vanderplanki</name>
    <name type="common">Sleeping chironomid midge</name>
    <dbReference type="NCBI Taxonomy" id="319348"/>
    <lineage>
        <taxon>Eukaryota</taxon>
        <taxon>Metazoa</taxon>
        <taxon>Ecdysozoa</taxon>
        <taxon>Arthropoda</taxon>
        <taxon>Hexapoda</taxon>
        <taxon>Insecta</taxon>
        <taxon>Pterygota</taxon>
        <taxon>Neoptera</taxon>
        <taxon>Endopterygota</taxon>
        <taxon>Diptera</taxon>
        <taxon>Nematocera</taxon>
        <taxon>Chironomoidea</taxon>
        <taxon>Chironomidae</taxon>
        <taxon>Chironominae</taxon>
        <taxon>Polypedilum</taxon>
        <taxon>Polypedilum</taxon>
    </lineage>
</organism>
<evidence type="ECO:0000313" key="4">
    <source>
        <dbReference type="EMBL" id="KAG5677364.1"/>
    </source>
</evidence>
<name>A0A9J6C5A3_POLVA</name>
<feature type="region of interest" description="Disordered" evidence="2">
    <location>
        <begin position="140"/>
        <end position="164"/>
    </location>
</feature>
<protein>
    <recommendedName>
        <fullName evidence="3">RPGRIP1 C-terminal domain-containing protein</fullName>
    </recommendedName>
</protein>
<evidence type="ECO:0000259" key="3">
    <source>
        <dbReference type="Pfam" id="PF18111"/>
    </source>
</evidence>
<feature type="coiled-coil region" evidence="1">
    <location>
        <begin position="167"/>
        <end position="408"/>
    </location>
</feature>
<feature type="domain" description="RPGRIP1 C-terminal" evidence="3">
    <location>
        <begin position="695"/>
        <end position="855"/>
    </location>
</feature>
<evidence type="ECO:0000313" key="5">
    <source>
        <dbReference type="Proteomes" id="UP001107558"/>
    </source>
</evidence>
<dbReference type="Pfam" id="PF18111">
    <property type="entry name" value="RPGR1_C"/>
    <property type="match status" value="1"/>
</dbReference>
<evidence type="ECO:0000256" key="2">
    <source>
        <dbReference type="SAM" id="MobiDB-lite"/>
    </source>
</evidence>
<dbReference type="EMBL" id="JADBJN010000002">
    <property type="protein sequence ID" value="KAG5677364.1"/>
    <property type="molecule type" value="Genomic_DNA"/>
</dbReference>
<dbReference type="InterPro" id="IPR031139">
    <property type="entry name" value="RPGRIP1_fam"/>
</dbReference>